<dbReference type="PANTHER" id="PTHR34512">
    <property type="entry name" value="CELL SURFACE PROTEIN"/>
    <property type="match status" value="1"/>
</dbReference>
<dbReference type="InterPro" id="IPR015943">
    <property type="entry name" value="WD40/YVTN_repeat-like_dom_sf"/>
</dbReference>
<dbReference type="GO" id="GO:0051205">
    <property type="term" value="P:protein insertion into membrane"/>
    <property type="evidence" value="ECO:0007669"/>
    <property type="project" value="UniProtKB-UniRule"/>
</dbReference>
<comment type="subunit">
    <text evidence="4">Part of the Bam complex.</text>
</comment>
<dbReference type="OrthoDB" id="5173551at2"/>
<evidence type="ECO:0000313" key="8">
    <source>
        <dbReference type="Proteomes" id="UP000245474"/>
    </source>
</evidence>
<accession>A0A2U2N4Q0</accession>
<dbReference type="PROSITE" id="PS51257">
    <property type="entry name" value="PROKAR_LIPOPROTEIN"/>
    <property type="match status" value="1"/>
</dbReference>
<dbReference type="InterPro" id="IPR002372">
    <property type="entry name" value="PQQ_rpt_dom"/>
</dbReference>
<dbReference type="Pfam" id="PF13360">
    <property type="entry name" value="PQQ_2"/>
    <property type="match status" value="1"/>
</dbReference>
<dbReference type="EMBL" id="QFFI01000007">
    <property type="protein sequence ID" value="PWG64062.1"/>
    <property type="molecule type" value="Genomic_DNA"/>
</dbReference>
<dbReference type="InterPro" id="IPR018391">
    <property type="entry name" value="PQQ_b-propeller_rpt"/>
</dbReference>
<dbReference type="AlphaFoldDB" id="A0A2U2N4Q0"/>
<feature type="chain" id="PRO_5015791433" description="Outer membrane protein assembly factor BamB" evidence="5">
    <location>
        <begin position="19"/>
        <end position="383"/>
    </location>
</feature>
<keyword evidence="8" id="KW-1185">Reference proteome</keyword>
<dbReference type="InterPro" id="IPR011047">
    <property type="entry name" value="Quinoprotein_ADH-like_sf"/>
</dbReference>
<evidence type="ECO:0000256" key="1">
    <source>
        <dbReference type="ARBA" id="ARBA00022729"/>
    </source>
</evidence>
<reference evidence="7 8" key="1">
    <citation type="submission" date="2018-05" db="EMBL/GenBank/DDBJ databases">
        <title>Spiribacter halobius sp. nov., a moderately halophilic bacterium isolated from marine solar saltern.</title>
        <authorList>
            <person name="Zheng W.-S."/>
            <person name="Lu D.-C."/>
            <person name="Du Z.-J."/>
        </authorList>
    </citation>
    <scope>NUCLEOTIDE SEQUENCE [LARGE SCALE GENOMIC DNA]</scope>
    <source>
        <strain evidence="7 8">E85</strain>
    </source>
</reference>
<feature type="signal peptide" evidence="5">
    <location>
        <begin position="1"/>
        <end position="18"/>
    </location>
</feature>
<keyword evidence="1 4" id="KW-0732">Signal</keyword>
<evidence type="ECO:0000256" key="4">
    <source>
        <dbReference type="HAMAP-Rule" id="MF_00923"/>
    </source>
</evidence>
<dbReference type="GO" id="GO:0043165">
    <property type="term" value="P:Gram-negative-bacterium-type cell outer membrane assembly"/>
    <property type="evidence" value="ECO:0007669"/>
    <property type="project" value="UniProtKB-UniRule"/>
</dbReference>
<organism evidence="7 8">
    <name type="scientific">Sediminicurvatus halobius</name>
    <dbReference type="NCBI Taxonomy" id="2182432"/>
    <lineage>
        <taxon>Bacteria</taxon>
        <taxon>Pseudomonadati</taxon>
        <taxon>Pseudomonadota</taxon>
        <taxon>Gammaproteobacteria</taxon>
        <taxon>Chromatiales</taxon>
        <taxon>Ectothiorhodospiraceae</taxon>
        <taxon>Sediminicurvatus</taxon>
    </lineage>
</organism>
<evidence type="ECO:0000256" key="2">
    <source>
        <dbReference type="ARBA" id="ARBA00023136"/>
    </source>
</evidence>
<comment type="similarity">
    <text evidence="4">Belongs to the BamB family.</text>
</comment>
<dbReference type="NCBIfam" id="TIGR03300">
    <property type="entry name" value="assembly_YfgL"/>
    <property type="match status" value="1"/>
</dbReference>
<dbReference type="Proteomes" id="UP000245474">
    <property type="component" value="Unassembled WGS sequence"/>
</dbReference>
<dbReference type="Gene3D" id="2.130.10.10">
    <property type="entry name" value="YVTN repeat-like/Quinoprotein amine dehydrogenase"/>
    <property type="match status" value="1"/>
</dbReference>
<keyword evidence="4" id="KW-0449">Lipoprotein</keyword>
<comment type="function">
    <text evidence="4">Part of the outer membrane protein assembly complex, which is involved in assembly and insertion of beta-barrel proteins into the outer membrane.</text>
</comment>
<keyword evidence="2 4" id="KW-0472">Membrane</keyword>
<evidence type="ECO:0000313" key="7">
    <source>
        <dbReference type="EMBL" id="PWG64062.1"/>
    </source>
</evidence>
<protein>
    <recommendedName>
        <fullName evidence="4">Outer membrane protein assembly factor BamB</fullName>
    </recommendedName>
</protein>
<dbReference type="InterPro" id="IPR017687">
    <property type="entry name" value="BamB"/>
</dbReference>
<dbReference type="SMART" id="SM00564">
    <property type="entry name" value="PQQ"/>
    <property type="match status" value="6"/>
</dbReference>
<evidence type="ECO:0000256" key="5">
    <source>
        <dbReference type="SAM" id="SignalP"/>
    </source>
</evidence>
<sequence length="383" mass="40509">MRGLVRWALVLALPLALGGCGTPDLLEADDAPSLGLAGDDLAVEILWQARVGPAAEREQRLEPALAGGRLFAAAADGTVSAYAADSGERHWRRRLEHRISGGPGAGDGLVVVGTPKGEVIALEAESGEQRWQARTTSEVLAPPAVGQGAVVVRSNDGRVVAFAADSGARRWLYDRNVPALSLRGHSSPVLVRGGTVVGFDNGRLSALTLREGAPAWEATVGVPRGRTDLERMVDVDVDPVVDGNDLFAASYQGRVVGVALNDGRIAWSRELSVGGGLAVDDSNLYVTDASGRLWAFDRRNGATVWRMDALEGQRLTAPALHQGHVVVAGSDGHLTWVAPEDGRPVVRHRVGGARISAAPRVAGERLYVQDLEGRVQALRLSER</sequence>
<evidence type="ECO:0000259" key="6">
    <source>
        <dbReference type="Pfam" id="PF13360"/>
    </source>
</evidence>
<feature type="domain" description="Pyrrolo-quinoline quinone repeat" evidence="6">
    <location>
        <begin position="76"/>
        <end position="306"/>
    </location>
</feature>
<keyword evidence="4" id="KW-0564">Palmitate</keyword>
<gene>
    <name evidence="4 7" type="primary">bamB</name>
    <name evidence="7" type="ORF">DEM34_06055</name>
</gene>
<comment type="subcellular location">
    <subcellularLocation>
        <location evidence="4">Cell outer membrane</location>
        <topology evidence="4">Lipid-anchor</topology>
    </subcellularLocation>
</comment>
<comment type="caution">
    <text evidence="7">The sequence shown here is derived from an EMBL/GenBank/DDBJ whole genome shotgun (WGS) entry which is preliminary data.</text>
</comment>
<evidence type="ECO:0000256" key="3">
    <source>
        <dbReference type="ARBA" id="ARBA00023237"/>
    </source>
</evidence>
<keyword evidence="3 4" id="KW-0998">Cell outer membrane</keyword>
<dbReference type="GO" id="GO:0009279">
    <property type="term" value="C:cell outer membrane"/>
    <property type="evidence" value="ECO:0007669"/>
    <property type="project" value="UniProtKB-SubCell"/>
</dbReference>
<name>A0A2U2N4Q0_9GAMM</name>
<proteinExistence type="inferred from homology"/>
<dbReference type="HAMAP" id="MF_00923">
    <property type="entry name" value="OM_assembly_BamB"/>
    <property type="match status" value="1"/>
</dbReference>
<dbReference type="PANTHER" id="PTHR34512:SF30">
    <property type="entry name" value="OUTER MEMBRANE PROTEIN ASSEMBLY FACTOR BAMB"/>
    <property type="match status" value="1"/>
</dbReference>
<dbReference type="SUPFAM" id="SSF50998">
    <property type="entry name" value="Quinoprotein alcohol dehydrogenase-like"/>
    <property type="match status" value="1"/>
</dbReference>